<accession>A0A7C4GE70</accession>
<dbReference type="InterPro" id="IPR029063">
    <property type="entry name" value="SAM-dependent_MTases_sf"/>
</dbReference>
<dbReference type="GO" id="GO:0008757">
    <property type="term" value="F:S-adenosylmethionine-dependent methyltransferase activity"/>
    <property type="evidence" value="ECO:0007669"/>
    <property type="project" value="InterPro"/>
</dbReference>
<evidence type="ECO:0000313" key="8">
    <source>
        <dbReference type="EMBL" id="HGK28557.1"/>
    </source>
</evidence>
<feature type="binding site" evidence="6">
    <location>
        <position position="150"/>
    </location>
    <ligand>
        <name>S-adenosyl-L-methionine</name>
        <dbReference type="ChEBI" id="CHEBI:59789"/>
    </ligand>
</feature>
<feature type="active site" description="Nucleophile" evidence="6">
    <location>
        <position position="203"/>
    </location>
</feature>
<dbReference type="CDD" id="cd02440">
    <property type="entry name" value="AdoMet_MTases"/>
    <property type="match status" value="1"/>
</dbReference>
<evidence type="ECO:0000256" key="5">
    <source>
        <dbReference type="ARBA" id="ARBA00022884"/>
    </source>
</evidence>
<dbReference type="Gene3D" id="3.40.50.150">
    <property type="entry name" value="Vaccinia Virus protein VP39"/>
    <property type="match status" value="1"/>
</dbReference>
<keyword evidence="1" id="KW-0963">Cytoplasm</keyword>
<evidence type="ECO:0000256" key="2">
    <source>
        <dbReference type="ARBA" id="ARBA00022603"/>
    </source>
</evidence>
<dbReference type="GO" id="GO:0006396">
    <property type="term" value="P:RNA processing"/>
    <property type="evidence" value="ECO:0007669"/>
    <property type="project" value="InterPro"/>
</dbReference>
<comment type="caution">
    <text evidence="8">The sequence shown here is derived from an EMBL/GenBank/DDBJ whole genome shotgun (WGS) entry which is preliminary data.</text>
</comment>
<dbReference type="SUPFAM" id="SSF53335">
    <property type="entry name" value="S-adenosyl-L-methionine-dependent methyltransferases"/>
    <property type="match status" value="1"/>
</dbReference>
<dbReference type="GO" id="GO:0003723">
    <property type="term" value="F:RNA binding"/>
    <property type="evidence" value="ECO:0007669"/>
    <property type="project" value="UniProtKB-UniRule"/>
</dbReference>
<evidence type="ECO:0000256" key="3">
    <source>
        <dbReference type="ARBA" id="ARBA00022679"/>
    </source>
</evidence>
<evidence type="ECO:0000256" key="6">
    <source>
        <dbReference type="PROSITE-ProRule" id="PRU01023"/>
    </source>
</evidence>
<proteinExistence type="inferred from homology"/>
<dbReference type="InterPro" id="IPR031341">
    <property type="entry name" value="Methyltr_RsmF_N"/>
</dbReference>
<keyword evidence="2 6" id="KW-0489">Methyltransferase</keyword>
<dbReference type="Pfam" id="PF01189">
    <property type="entry name" value="Methyltr_RsmB-F"/>
    <property type="match status" value="1"/>
</dbReference>
<dbReference type="InterPro" id="IPR001678">
    <property type="entry name" value="MeTrfase_RsmB-F_NOP2_dom"/>
</dbReference>
<dbReference type="PANTHER" id="PTHR22807:SF30">
    <property type="entry name" value="28S RRNA (CYTOSINE(4447)-C(5))-METHYLTRANSFERASE-RELATED"/>
    <property type="match status" value="1"/>
</dbReference>
<dbReference type="InterPro" id="IPR023267">
    <property type="entry name" value="RCMT"/>
</dbReference>
<evidence type="ECO:0000259" key="7">
    <source>
        <dbReference type="PROSITE" id="PS51686"/>
    </source>
</evidence>
<protein>
    <submittedName>
        <fullName evidence="8">RsmB/NOP family class I SAM-dependent RNA methyltransferase</fullName>
    </submittedName>
</protein>
<organism evidence="8">
    <name type="scientific">candidate division WOR-3 bacterium</name>
    <dbReference type="NCBI Taxonomy" id="2052148"/>
    <lineage>
        <taxon>Bacteria</taxon>
        <taxon>Bacteria division WOR-3</taxon>
    </lineage>
</organism>
<feature type="binding site" evidence="6">
    <location>
        <position position="132"/>
    </location>
    <ligand>
        <name>S-adenosyl-L-methionine</name>
        <dbReference type="ChEBI" id="CHEBI:59789"/>
    </ligand>
</feature>
<dbReference type="AlphaFoldDB" id="A0A7C4GE70"/>
<comment type="similarity">
    <text evidence="6">Belongs to the class I-like SAM-binding methyltransferase superfamily. RsmB/NOP family.</text>
</comment>
<feature type="domain" description="SAM-dependent MTase RsmB/NOP-type" evidence="7">
    <location>
        <begin position="1"/>
        <end position="276"/>
    </location>
</feature>
<feature type="binding site" evidence="6">
    <location>
        <begin position="81"/>
        <end position="87"/>
    </location>
    <ligand>
        <name>S-adenosyl-L-methionine</name>
        <dbReference type="ChEBI" id="CHEBI:59789"/>
    </ligand>
</feature>
<dbReference type="Pfam" id="PF17125">
    <property type="entry name" value="Methyltr_RsmF_N"/>
    <property type="match status" value="1"/>
</dbReference>
<reference evidence="8" key="1">
    <citation type="journal article" date="2020" name="mSystems">
        <title>Genome- and Community-Level Interaction Insights into Carbon Utilization and Element Cycling Functions of Hydrothermarchaeota in Hydrothermal Sediment.</title>
        <authorList>
            <person name="Zhou Z."/>
            <person name="Liu Y."/>
            <person name="Xu W."/>
            <person name="Pan J."/>
            <person name="Luo Z.H."/>
            <person name="Li M."/>
        </authorList>
    </citation>
    <scope>NUCLEOTIDE SEQUENCE [LARGE SCALE GENOMIC DNA]</scope>
    <source>
        <strain evidence="8">SpSt-488</strain>
    </source>
</reference>
<dbReference type="NCBIfam" id="TIGR00446">
    <property type="entry name" value="nop2p"/>
    <property type="match status" value="1"/>
</dbReference>
<name>A0A7C4GE70_UNCW3</name>
<keyword evidence="5 6" id="KW-0694">RNA-binding</keyword>
<feature type="binding site" evidence="6">
    <location>
        <position position="105"/>
    </location>
    <ligand>
        <name>S-adenosyl-L-methionine</name>
        <dbReference type="ChEBI" id="CHEBI:59789"/>
    </ligand>
</feature>
<dbReference type="GO" id="GO:0008173">
    <property type="term" value="F:RNA methyltransferase activity"/>
    <property type="evidence" value="ECO:0007669"/>
    <property type="project" value="InterPro"/>
</dbReference>
<dbReference type="InterPro" id="IPR011023">
    <property type="entry name" value="Nop2p"/>
</dbReference>
<gene>
    <name evidence="8" type="ORF">ENS41_06335</name>
</gene>
<evidence type="ECO:0000256" key="4">
    <source>
        <dbReference type="ARBA" id="ARBA00022691"/>
    </source>
</evidence>
<dbReference type="GO" id="GO:0001510">
    <property type="term" value="P:RNA methylation"/>
    <property type="evidence" value="ECO:0007669"/>
    <property type="project" value="InterPro"/>
</dbReference>
<dbReference type="PRINTS" id="PR02008">
    <property type="entry name" value="RCMTFAMILY"/>
</dbReference>
<keyword evidence="3 6" id="KW-0808">Transferase</keyword>
<dbReference type="PANTHER" id="PTHR22807">
    <property type="entry name" value="NOP2 YEAST -RELATED NOL1/NOP2/FMU SUN DOMAIN-CONTAINING"/>
    <property type="match status" value="1"/>
</dbReference>
<dbReference type="PROSITE" id="PS51686">
    <property type="entry name" value="SAM_MT_RSMB_NOP"/>
    <property type="match status" value="1"/>
</dbReference>
<dbReference type="EMBL" id="DSUT01000134">
    <property type="protein sequence ID" value="HGK28557.1"/>
    <property type="molecule type" value="Genomic_DNA"/>
</dbReference>
<dbReference type="InterPro" id="IPR049560">
    <property type="entry name" value="MeTrfase_RsmB-F_NOP2_cat"/>
</dbReference>
<evidence type="ECO:0000256" key="1">
    <source>
        <dbReference type="ARBA" id="ARBA00022490"/>
    </source>
</evidence>
<dbReference type="Gene3D" id="3.30.70.1170">
    <property type="entry name" value="Sun protein, domain 3"/>
    <property type="match status" value="1"/>
</dbReference>
<sequence>MRRTFRVNTLKATPEQVKEMLADFELDPLEWNRLAFAVNREAGLGRTLAHFLGLIYVQESASMVPPLVLEPEPGDTVLDIAAAPGSKTTQMAAMMENTGLIIANDVSLERLRGLIGNIDRAGCLNVAVCRGDGTKLHCRLDGTCDRVLVDAPCSAEGTIRRSREALERWSVRGIANFSRIQKRLILAGFRCLKPGGVMVYSTCTIAPEENEAVVAYLLTRQPDALVDEVVLDGFGMRPALDGWLDLTFPTEVTRCRRVLPQDNDTEAFFVARIRRAEGATTQGA</sequence>
<keyword evidence="4 6" id="KW-0949">S-adenosyl-L-methionine</keyword>